<accession>A0A1B0C4L2</accession>
<proteinExistence type="predicted"/>
<reference evidence="6" key="2">
    <citation type="submission" date="2020-05" db="UniProtKB">
        <authorList>
            <consortium name="EnsemblMetazoa"/>
        </authorList>
    </citation>
    <scope>IDENTIFICATION</scope>
    <source>
        <strain evidence="6">IAEA</strain>
    </source>
</reference>
<feature type="domain" description="RED-like N-terminal" evidence="5">
    <location>
        <begin position="29"/>
        <end position="116"/>
    </location>
</feature>
<keyword evidence="4" id="KW-1133">Transmembrane helix</keyword>
<comment type="subcellular location">
    <subcellularLocation>
        <location evidence="1">Nucleus</location>
    </subcellularLocation>
</comment>
<feature type="region of interest" description="Disordered" evidence="3">
    <location>
        <begin position="1"/>
        <end position="80"/>
    </location>
</feature>
<keyword evidence="4" id="KW-0472">Membrane</keyword>
<keyword evidence="4" id="KW-0812">Transmembrane</keyword>
<evidence type="ECO:0000256" key="3">
    <source>
        <dbReference type="SAM" id="MobiDB-lite"/>
    </source>
</evidence>
<dbReference type="PANTHER" id="PTHR12765">
    <property type="entry name" value="RED PROTEIN IK FACTOR CYTOKINE IK"/>
    <property type="match status" value="1"/>
</dbReference>
<reference evidence="7" key="1">
    <citation type="submission" date="2015-01" db="EMBL/GenBank/DDBJ databases">
        <authorList>
            <person name="Aksoy S."/>
            <person name="Warren W."/>
            <person name="Wilson R.K."/>
        </authorList>
    </citation>
    <scope>NUCLEOTIDE SEQUENCE [LARGE SCALE GENOMIC DNA]</scope>
    <source>
        <strain evidence="7">IAEA</strain>
    </source>
</reference>
<feature type="compositionally biased region" description="Polar residues" evidence="3">
    <location>
        <begin position="1"/>
        <end position="10"/>
    </location>
</feature>
<protein>
    <recommendedName>
        <fullName evidence="5">RED-like N-terminal domain-containing protein</fullName>
    </recommendedName>
</protein>
<name>A0A1B0C4L2_9MUSC</name>
<dbReference type="EnsemblMetazoa" id="GPPI048981-RA">
    <property type="protein sequence ID" value="GPPI048981-PA"/>
    <property type="gene ID" value="GPPI048981"/>
</dbReference>
<dbReference type="VEuPathDB" id="VectorBase:GPPI048981"/>
<evidence type="ECO:0000256" key="4">
    <source>
        <dbReference type="SAM" id="Phobius"/>
    </source>
</evidence>
<dbReference type="EMBL" id="JXJN01025524">
    <property type="status" value="NOT_ANNOTATED_CDS"/>
    <property type="molecule type" value="Genomic_DNA"/>
</dbReference>
<dbReference type="InterPro" id="IPR039896">
    <property type="entry name" value="Red-like"/>
</dbReference>
<sequence length="219" mass="24472">MAEPTQVESTASKRSSHGGSSKRGDLRRKKKNFYAALKKQEDNKLQELSEKYRDRARERRDGANPDYQNASTPGHGNNNAYRAVAPDLKSGIDAAERRKRIIQESKFLGGDMEHTQWSVVFCNITYMAGVLLLLKYVLLGGSMPKAYQDVKIIAVGLQAMAPMNGVTQIQGDFTKLSTAQSIIEHFGGEDQKAQLVVKKSNYSSKLMYLYNNECLPLFS</sequence>
<evidence type="ECO:0000313" key="7">
    <source>
        <dbReference type="Proteomes" id="UP000092460"/>
    </source>
</evidence>
<dbReference type="STRING" id="67801.A0A1B0C4L2"/>
<feature type="compositionally biased region" description="Polar residues" evidence="3">
    <location>
        <begin position="66"/>
        <end position="80"/>
    </location>
</feature>
<keyword evidence="7" id="KW-1185">Reference proteome</keyword>
<keyword evidence="2" id="KW-0539">Nucleus</keyword>
<dbReference type="InterPro" id="IPR012916">
    <property type="entry name" value="RED_N"/>
</dbReference>
<evidence type="ECO:0000256" key="2">
    <source>
        <dbReference type="ARBA" id="ARBA00023242"/>
    </source>
</evidence>
<dbReference type="Proteomes" id="UP000092460">
    <property type="component" value="Unassembled WGS sequence"/>
</dbReference>
<dbReference type="Pfam" id="PF07808">
    <property type="entry name" value="RED_N"/>
    <property type="match status" value="1"/>
</dbReference>
<evidence type="ECO:0000259" key="5">
    <source>
        <dbReference type="Pfam" id="PF07808"/>
    </source>
</evidence>
<organism evidence="6 7">
    <name type="scientific">Glossina palpalis gambiensis</name>
    <dbReference type="NCBI Taxonomy" id="67801"/>
    <lineage>
        <taxon>Eukaryota</taxon>
        <taxon>Metazoa</taxon>
        <taxon>Ecdysozoa</taxon>
        <taxon>Arthropoda</taxon>
        <taxon>Hexapoda</taxon>
        <taxon>Insecta</taxon>
        <taxon>Pterygota</taxon>
        <taxon>Neoptera</taxon>
        <taxon>Endopterygota</taxon>
        <taxon>Diptera</taxon>
        <taxon>Brachycera</taxon>
        <taxon>Muscomorpha</taxon>
        <taxon>Hippoboscoidea</taxon>
        <taxon>Glossinidae</taxon>
        <taxon>Glossina</taxon>
    </lineage>
</organism>
<dbReference type="Gene3D" id="3.40.50.150">
    <property type="entry name" value="Vaccinia Virus protein VP39"/>
    <property type="match status" value="1"/>
</dbReference>
<evidence type="ECO:0000313" key="6">
    <source>
        <dbReference type="EnsemblMetazoa" id="GPPI048981-PA"/>
    </source>
</evidence>
<feature type="transmembrane region" description="Helical" evidence="4">
    <location>
        <begin position="117"/>
        <end position="138"/>
    </location>
</feature>
<feature type="compositionally biased region" description="Basic and acidic residues" evidence="3">
    <location>
        <begin position="38"/>
        <end position="63"/>
    </location>
</feature>
<dbReference type="AlphaFoldDB" id="A0A1B0C4L2"/>
<evidence type="ECO:0000256" key="1">
    <source>
        <dbReference type="ARBA" id="ARBA00004123"/>
    </source>
</evidence>
<dbReference type="EMBL" id="JXJN01025525">
    <property type="status" value="NOT_ANNOTATED_CDS"/>
    <property type="molecule type" value="Genomic_DNA"/>
</dbReference>
<dbReference type="GO" id="GO:0005634">
    <property type="term" value="C:nucleus"/>
    <property type="evidence" value="ECO:0007669"/>
    <property type="project" value="UniProtKB-SubCell"/>
</dbReference>
<dbReference type="InterPro" id="IPR029063">
    <property type="entry name" value="SAM-dependent_MTases_sf"/>
</dbReference>